<dbReference type="Proteomes" id="UP000694888">
    <property type="component" value="Unplaced"/>
</dbReference>
<reference evidence="2" key="1">
    <citation type="submission" date="2025-08" db="UniProtKB">
        <authorList>
            <consortium name="RefSeq"/>
        </authorList>
    </citation>
    <scope>IDENTIFICATION</scope>
</reference>
<proteinExistence type="predicted"/>
<name>A0ABM0ZXF4_APLCA</name>
<sequence>MFSNMQTRLGYRVLDNALCAKEYDWQFESFLNRPEVQKAVHVRPGKYAMFAPKMLRKMAADFLSGVGDELSVLLDHYKVLHQLYVVLRNAGHRAAIDQPVWTREMLGHFIRNTSFGHPDNSQLACSDG</sequence>
<dbReference type="Gene3D" id="3.40.50.1820">
    <property type="entry name" value="alpha/beta hydrolase"/>
    <property type="match status" value="1"/>
</dbReference>
<protein>
    <submittedName>
        <fullName evidence="2">Uncharacterized protein LOC101850159</fullName>
    </submittedName>
</protein>
<dbReference type="RefSeq" id="XP_012936494.2">
    <property type="nucleotide sequence ID" value="XM_013081040.2"/>
</dbReference>
<dbReference type="InterPro" id="IPR029058">
    <property type="entry name" value="AB_hydrolase_fold"/>
</dbReference>
<dbReference type="GeneID" id="101850159"/>
<gene>
    <name evidence="2" type="primary">LOC101850159</name>
</gene>
<dbReference type="SUPFAM" id="SSF53474">
    <property type="entry name" value="alpha/beta-Hydrolases"/>
    <property type="match status" value="1"/>
</dbReference>
<evidence type="ECO:0000313" key="1">
    <source>
        <dbReference type="Proteomes" id="UP000694888"/>
    </source>
</evidence>
<accession>A0ABM0ZXF4</accession>
<evidence type="ECO:0000313" key="2">
    <source>
        <dbReference type="RefSeq" id="XP_012936494.2"/>
    </source>
</evidence>
<organism evidence="1 2">
    <name type="scientific">Aplysia californica</name>
    <name type="common">California sea hare</name>
    <dbReference type="NCBI Taxonomy" id="6500"/>
    <lineage>
        <taxon>Eukaryota</taxon>
        <taxon>Metazoa</taxon>
        <taxon>Spiralia</taxon>
        <taxon>Lophotrochozoa</taxon>
        <taxon>Mollusca</taxon>
        <taxon>Gastropoda</taxon>
        <taxon>Heterobranchia</taxon>
        <taxon>Euthyneura</taxon>
        <taxon>Tectipleura</taxon>
        <taxon>Aplysiida</taxon>
        <taxon>Aplysioidea</taxon>
        <taxon>Aplysiidae</taxon>
        <taxon>Aplysia</taxon>
    </lineage>
</organism>
<keyword evidence="1" id="KW-1185">Reference proteome</keyword>